<dbReference type="PROSITE" id="PS50850">
    <property type="entry name" value="MFS"/>
    <property type="match status" value="1"/>
</dbReference>
<feature type="transmembrane region" description="Helical" evidence="8">
    <location>
        <begin position="124"/>
        <end position="151"/>
    </location>
</feature>
<feature type="compositionally biased region" description="Basic and acidic residues" evidence="7">
    <location>
        <begin position="18"/>
        <end position="33"/>
    </location>
</feature>
<dbReference type="FunFam" id="1.20.1720.10:FF:000004">
    <property type="entry name" value="EmrB/QacA family drug resistance transporter"/>
    <property type="match status" value="1"/>
</dbReference>
<feature type="transmembrane region" description="Helical" evidence="8">
    <location>
        <begin position="322"/>
        <end position="341"/>
    </location>
</feature>
<feature type="transmembrane region" description="Helical" evidence="8">
    <location>
        <begin position="361"/>
        <end position="379"/>
    </location>
</feature>
<organism evidence="10 11">
    <name type="scientific">Entomortierella parvispora</name>
    <dbReference type="NCBI Taxonomy" id="205924"/>
    <lineage>
        <taxon>Eukaryota</taxon>
        <taxon>Fungi</taxon>
        <taxon>Fungi incertae sedis</taxon>
        <taxon>Mucoromycota</taxon>
        <taxon>Mortierellomycotina</taxon>
        <taxon>Mortierellomycetes</taxon>
        <taxon>Mortierellales</taxon>
        <taxon>Mortierellaceae</taxon>
        <taxon>Entomortierella</taxon>
    </lineage>
</organism>
<evidence type="ECO:0000313" key="10">
    <source>
        <dbReference type="EMBL" id="GJJ76310.1"/>
    </source>
</evidence>
<dbReference type="AlphaFoldDB" id="A0A9P3HGU0"/>
<dbReference type="EMBL" id="BQFW01000012">
    <property type="protein sequence ID" value="GJJ76310.1"/>
    <property type="molecule type" value="Genomic_DNA"/>
</dbReference>
<dbReference type="PRINTS" id="PR01036">
    <property type="entry name" value="TCRTETB"/>
</dbReference>
<dbReference type="CDD" id="cd17502">
    <property type="entry name" value="MFS_Azr1_MDR_like"/>
    <property type="match status" value="1"/>
</dbReference>
<reference evidence="10" key="2">
    <citation type="journal article" date="2022" name="Microbiol. Resour. Announc.">
        <title>Whole-Genome Sequence of Entomortierella parvispora E1425, a Mucoromycotan Fungus Associated with Burkholderiaceae-Related Endosymbiotic Bacteria.</title>
        <authorList>
            <person name="Herlambang A."/>
            <person name="Guo Y."/>
            <person name="Takashima Y."/>
            <person name="Narisawa K."/>
            <person name="Ohta H."/>
            <person name="Nishizawa T."/>
        </authorList>
    </citation>
    <scope>NUCLEOTIDE SEQUENCE</scope>
    <source>
        <strain evidence="10">E1425</strain>
    </source>
</reference>
<feature type="transmembrane region" description="Helical" evidence="8">
    <location>
        <begin position="521"/>
        <end position="542"/>
    </location>
</feature>
<feature type="transmembrane region" description="Helical" evidence="8">
    <location>
        <begin position="157"/>
        <end position="174"/>
    </location>
</feature>
<proteinExistence type="predicted"/>
<dbReference type="InterPro" id="IPR011701">
    <property type="entry name" value="MFS"/>
</dbReference>
<feature type="transmembrane region" description="Helical" evidence="8">
    <location>
        <begin position="445"/>
        <end position="471"/>
    </location>
</feature>
<evidence type="ECO:0000256" key="8">
    <source>
        <dbReference type="SAM" id="Phobius"/>
    </source>
</evidence>
<feature type="transmembrane region" description="Helical" evidence="8">
    <location>
        <begin position="215"/>
        <end position="233"/>
    </location>
</feature>
<feature type="domain" description="Major facilitator superfamily (MFS) profile" evidence="9">
    <location>
        <begin position="59"/>
        <end position="547"/>
    </location>
</feature>
<dbReference type="SUPFAM" id="SSF103473">
    <property type="entry name" value="MFS general substrate transporter"/>
    <property type="match status" value="1"/>
</dbReference>
<feature type="transmembrane region" description="Helical" evidence="8">
    <location>
        <begin position="386"/>
        <end position="408"/>
    </location>
</feature>
<feature type="transmembrane region" description="Helical" evidence="8">
    <location>
        <begin position="94"/>
        <end position="112"/>
    </location>
</feature>
<dbReference type="Gene3D" id="1.20.1720.10">
    <property type="entry name" value="Multidrug resistance protein D"/>
    <property type="match status" value="1"/>
</dbReference>
<keyword evidence="5 8" id="KW-1133">Transmembrane helix</keyword>
<dbReference type="NCBIfam" id="TIGR00711">
    <property type="entry name" value="efflux_EmrB"/>
    <property type="match status" value="1"/>
</dbReference>
<dbReference type="InterPro" id="IPR036259">
    <property type="entry name" value="MFS_trans_sf"/>
</dbReference>
<feature type="transmembrane region" description="Helical" evidence="8">
    <location>
        <begin position="284"/>
        <end position="301"/>
    </location>
</feature>
<reference evidence="10" key="1">
    <citation type="submission" date="2021-11" db="EMBL/GenBank/DDBJ databases">
        <authorList>
            <person name="Herlambang A."/>
            <person name="Guo Y."/>
            <person name="Takashima Y."/>
            <person name="Nishizawa T."/>
        </authorList>
    </citation>
    <scope>NUCLEOTIDE SEQUENCE</scope>
    <source>
        <strain evidence="10">E1425</strain>
    </source>
</reference>
<gene>
    <name evidence="10" type="ORF">EMPS_08669</name>
</gene>
<feature type="transmembrane region" description="Helical" evidence="8">
    <location>
        <begin position="253"/>
        <end position="272"/>
    </location>
</feature>
<protein>
    <recommendedName>
        <fullName evidence="9">Major facilitator superfamily (MFS) profile domain-containing protein</fullName>
    </recommendedName>
</protein>
<dbReference type="OrthoDB" id="10021397at2759"/>
<comment type="subcellular location">
    <subcellularLocation>
        <location evidence="1">Cell membrane</location>
        <topology evidence="1">Multi-pass membrane protein</topology>
    </subcellularLocation>
</comment>
<dbReference type="InterPro" id="IPR020846">
    <property type="entry name" value="MFS_dom"/>
</dbReference>
<evidence type="ECO:0000259" key="9">
    <source>
        <dbReference type="PROSITE" id="PS50850"/>
    </source>
</evidence>
<name>A0A9P3HGU0_9FUNG</name>
<evidence type="ECO:0000256" key="5">
    <source>
        <dbReference type="ARBA" id="ARBA00022989"/>
    </source>
</evidence>
<evidence type="ECO:0000256" key="7">
    <source>
        <dbReference type="SAM" id="MobiDB-lite"/>
    </source>
</evidence>
<comment type="caution">
    <text evidence="10">The sequence shown here is derived from an EMBL/GenBank/DDBJ whole genome shotgun (WGS) entry which is preliminary data.</text>
</comment>
<dbReference type="GO" id="GO:0022857">
    <property type="term" value="F:transmembrane transporter activity"/>
    <property type="evidence" value="ECO:0007669"/>
    <property type="project" value="InterPro"/>
</dbReference>
<accession>A0A9P3HGU0</accession>
<dbReference type="GO" id="GO:0005886">
    <property type="term" value="C:plasma membrane"/>
    <property type="evidence" value="ECO:0007669"/>
    <property type="project" value="UniProtKB-SubCell"/>
</dbReference>
<evidence type="ECO:0000313" key="11">
    <source>
        <dbReference type="Proteomes" id="UP000827284"/>
    </source>
</evidence>
<evidence type="ECO:0000256" key="4">
    <source>
        <dbReference type="ARBA" id="ARBA00022692"/>
    </source>
</evidence>
<feature type="transmembrane region" description="Helical" evidence="8">
    <location>
        <begin position="186"/>
        <end position="209"/>
    </location>
</feature>
<keyword evidence="4 8" id="KW-0812">Transmembrane</keyword>
<dbReference type="InterPro" id="IPR004638">
    <property type="entry name" value="EmrB-like"/>
</dbReference>
<evidence type="ECO:0000256" key="6">
    <source>
        <dbReference type="ARBA" id="ARBA00023136"/>
    </source>
</evidence>
<keyword evidence="2" id="KW-0813">Transport</keyword>
<keyword evidence="3" id="KW-1003">Cell membrane</keyword>
<dbReference type="Proteomes" id="UP000827284">
    <property type="component" value="Unassembled WGS sequence"/>
</dbReference>
<evidence type="ECO:0000256" key="3">
    <source>
        <dbReference type="ARBA" id="ARBA00022475"/>
    </source>
</evidence>
<keyword evidence="6 8" id="KW-0472">Membrane</keyword>
<feature type="transmembrane region" description="Helical" evidence="8">
    <location>
        <begin position="56"/>
        <end position="82"/>
    </location>
</feature>
<feature type="region of interest" description="Disordered" evidence="7">
    <location>
        <begin position="1"/>
        <end position="49"/>
    </location>
</feature>
<sequence>MAATAESIHSPPGTLSDHPVDTFSGEKDDRDLELPTPSSLSDDDSLSRPPMSKPRLVLLFFGLFLGSFLASLDISIIATALPRIAADFNAQTEMSWIATAYMLAYTALQPVYGRVSDIFGRKIMYQLACVIFLVGSIGCGAASSMTMLILFRAVQGLGGSGLFSLVMIIIADMFTKVEERARYQSVVWLAFAISSVIGPLLGGIFVEHATWRWCFYINLPLVTLSFVLITWLFNLSFESERSKISEKLARIDYLGVMLAVASVICLLLALTWGGTTYPWNSARIISLFCVFIVLISALMWVEGRAEEPVIPPALFKNRDVAIVLLVSALIGFVFMGCTYYIPLYFQVVQGVSTTISGIRLMPNVIGLVISTTLASFLMKRFSDVRLFIWTGLCIFCTGVGLLILFGVHTPVGEQVGFVLIMGFGQGLVFQNCLFACQELADKKDLAVATSLCGFINAIGSSVGVAVCAAVINNRLLDNLAKLPEALQAMVREADAIENMTAVATLPDAVKDSVLEAYAESFRFLFTIFTPIVGFGLLASLFIRRKKNV</sequence>
<dbReference type="Gene3D" id="1.20.1250.20">
    <property type="entry name" value="MFS general substrate transporter like domains"/>
    <property type="match status" value="1"/>
</dbReference>
<evidence type="ECO:0000256" key="2">
    <source>
        <dbReference type="ARBA" id="ARBA00022448"/>
    </source>
</evidence>
<feature type="transmembrane region" description="Helical" evidence="8">
    <location>
        <begin position="414"/>
        <end position="433"/>
    </location>
</feature>
<dbReference type="PANTHER" id="PTHR23501">
    <property type="entry name" value="MAJOR FACILITATOR SUPERFAMILY"/>
    <property type="match status" value="1"/>
</dbReference>
<dbReference type="Pfam" id="PF07690">
    <property type="entry name" value="MFS_1"/>
    <property type="match status" value="1"/>
</dbReference>
<evidence type="ECO:0000256" key="1">
    <source>
        <dbReference type="ARBA" id="ARBA00004651"/>
    </source>
</evidence>
<dbReference type="PANTHER" id="PTHR23501:SF191">
    <property type="entry name" value="VACUOLAR BASIC AMINO ACID TRANSPORTER 4"/>
    <property type="match status" value="1"/>
</dbReference>
<keyword evidence="11" id="KW-1185">Reference proteome</keyword>